<evidence type="ECO:0000313" key="4">
    <source>
        <dbReference type="Proteomes" id="UP000322667"/>
    </source>
</evidence>
<feature type="transmembrane region" description="Helical" evidence="2">
    <location>
        <begin position="46"/>
        <end position="63"/>
    </location>
</feature>
<evidence type="ECO:0000256" key="1">
    <source>
        <dbReference type="SAM" id="MobiDB-lite"/>
    </source>
</evidence>
<accession>A0A5D2QMT9</accession>
<reference evidence="3 4" key="1">
    <citation type="submission" date="2019-07" db="EMBL/GenBank/DDBJ databases">
        <title>WGS assembly of Gossypium tomentosum.</title>
        <authorList>
            <person name="Chen Z.J."/>
            <person name="Sreedasyam A."/>
            <person name="Ando A."/>
            <person name="Song Q."/>
            <person name="De L."/>
            <person name="Hulse-Kemp A."/>
            <person name="Ding M."/>
            <person name="Ye W."/>
            <person name="Kirkbride R."/>
            <person name="Jenkins J."/>
            <person name="Plott C."/>
            <person name="Lovell J."/>
            <person name="Lin Y.-M."/>
            <person name="Vaughn R."/>
            <person name="Liu B."/>
            <person name="Li W."/>
            <person name="Simpson S."/>
            <person name="Scheffler B."/>
            <person name="Saski C."/>
            <person name="Grover C."/>
            <person name="Hu G."/>
            <person name="Conover J."/>
            <person name="Carlson J."/>
            <person name="Shu S."/>
            <person name="Boston L."/>
            <person name="Williams M."/>
            <person name="Peterson D."/>
            <person name="Mcgee K."/>
            <person name="Jones D."/>
            <person name="Wendel J."/>
            <person name="Stelly D."/>
            <person name="Grimwood J."/>
            <person name="Schmutz J."/>
        </authorList>
    </citation>
    <scope>NUCLEOTIDE SEQUENCE [LARGE SCALE GENOMIC DNA]</scope>
    <source>
        <strain evidence="3">7179.01</strain>
    </source>
</reference>
<evidence type="ECO:0000313" key="3">
    <source>
        <dbReference type="EMBL" id="TYI29463.1"/>
    </source>
</evidence>
<dbReference type="EMBL" id="CM017614">
    <property type="protein sequence ID" value="TYI29463.1"/>
    <property type="molecule type" value="Genomic_DNA"/>
</dbReference>
<keyword evidence="2" id="KW-1133">Transmembrane helix</keyword>
<dbReference type="AlphaFoldDB" id="A0A5D2QMT9"/>
<keyword evidence="4" id="KW-1185">Reference proteome</keyword>
<organism evidence="3 4">
    <name type="scientific">Gossypium tomentosum</name>
    <name type="common">Hawaiian cotton</name>
    <name type="synonym">Gossypium sandvicense</name>
    <dbReference type="NCBI Taxonomy" id="34277"/>
    <lineage>
        <taxon>Eukaryota</taxon>
        <taxon>Viridiplantae</taxon>
        <taxon>Streptophyta</taxon>
        <taxon>Embryophyta</taxon>
        <taxon>Tracheophyta</taxon>
        <taxon>Spermatophyta</taxon>
        <taxon>Magnoliopsida</taxon>
        <taxon>eudicotyledons</taxon>
        <taxon>Gunneridae</taxon>
        <taxon>Pentapetalae</taxon>
        <taxon>rosids</taxon>
        <taxon>malvids</taxon>
        <taxon>Malvales</taxon>
        <taxon>Malvaceae</taxon>
        <taxon>Malvoideae</taxon>
        <taxon>Gossypium</taxon>
    </lineage>
</organism>
<sequence length="64" mass="6909">MMEKGSPTSRPREASSVTGFGGTGDGMGRRALGVGGADQACGERRTLLLCFFFYFCYSFRIMGL</sequence>
<protein>
    <submittedName>
        <fullName evidence="3">Uncharacterized protein</fullName>
    </submittedName>
</protein>
<name>A0A5D2QMT9_GOSTO</name>
<keyword evidence="2" id="KW-0472">Membrane</keyword>
<proteinExistence type="predicted"/>
<dbReference type="Proteomes" id="UP000322667">
    <property type="component" value="Chromosome A05"/>
</dbReference>
<feature type="region of interest" description="Disordered" evidence="1">
    <location>
        <begin position="1"/>
        <end position="26"/>
    </location>
</feature>
<keyword evidence="2" id="KW-0812">Transmembrane</keyword>
<evidence type="ECO:0000256" key="2">
    <source>
        <dbReference type="SAM" id="Phobius"/>
    </source>
</evidence>
<gene>
    <name evidence="3" type="ORF">ES332_A05G318400v1</name>
</gene>